<keyword evidence="2" id="KW-0175">Coiled coil</keyword>
<evidence type="ECO:0000256" key="2">
    <source>
        <dbReference type="SAM" id="Coils"/>
    </source>
</evidence>
<dbReference type="Gene3D" id="1.10.1660.10">
    <property type="match status" value="1"/>
</dbReference>
<dbReference type="SMART" id="SM00422">
    <property type="entry name" value="HTH_MERR"/>
    <property type="match status" value="1"/>
</dbReference>
<reference evidence="4 5" key="1">
    <citation type="journal article" date="2019" name="Appl. Microbiol. Biotechnol.">
        <title>Uncovering carbohydrate metabolism through a genotype-phenotype association study of 56 lactic acid bacteria genomes.</title>
        <authorList>
            <person name="Buron-Moles G."/>
            <person name="Chailyan A."/>
            <person name="Dolejs I."/>
            <person name="Forster J."/>
            <person name="Miks M.H."/>
        </authorList>
    </citation>
    <scope>NUCLEOTIDE SEQUENCE [LARGE SCALE GENOMIC DNA]</scope>
    <source>
        <strain evidence="4 5">ATCC 4005</strain>
    </source>
</reference>
<keyword evidence="1" id="KW-0238">DNA-binding</keyword>
<name>A0A4R5NPM1_LENBU</name>
<evidence type="ECO:0000313" key="5">
    <source>
        <dbReference type="Proteomes" id="UP000295181"/>
    </source>
</evidence>
<dbReference type="Proteomes" id="UP000295181">
    <property type="component" value="Unassembled WGS sequence"/>
</dbReference>
<organism evidence="4 5">
    <name type="scientific">Lentilactobacillus buchneri DSM 20057</name>
    <dbReference type="NCBI Taxonomy" id="1423728"/>
    <lineage>
        <taxon>Bacteria</taxon>
        <taxon>Bacillati</taxon>
        <taxon>Bacillota</taxon>
        <taxon>Bacilli</taxon>
        <taxon>Lactobacillales</taxon>
        <taxon>Lactobacillaceae</taxon>
        <taxon>Lentilactobacillus</taxon>
    </lineage>
</organism>
<feature type="coiled-coil region" evidence="2">
    <location>
        <begin position="74"/>
        <end position="101"/>
    </location>
</feature>
<dbReference type="GeneID" id="72460516"/>
<dbReference type="RefSeq" id="WP_013728593.1">
    <property type="nucleotide sequence ID" value="NZ_AZDM01000032.1"/>
</dbReference>
<protein>
    <recommendedName>
        <fullName evidence="3">HTH merR-type domain-containing protein</fullName>
    </recommendedName>
</protein>
<gene>
    <name evidence="4" type="ORF">C5L32_001592</name>
</gene>
<dbReference type="PROSITE" id="PS50937">
    <property type="entry name" value="HTH_MERR_2"/>
    <property type="match status" value="1"/>
</dbReference>
<dbReference type="Pfam" id="PF13411">
    <property type="entry name" value="MerR_1"/>
    <property type="match status" value="1"/>
</dbReference>
<accession>A0A4R5NPM1</accession>
<dbReference type="InterPro" id="IPR000551">
    <property type="entry name" value="MerR-type_HTH_dom"/>
</dbReference>
<dbReference type="EMBL" id="PUFP01000036">
    <property type="protein sequence ID" value="TDG78592.1"/>
    <property type="molecule type" value="Genomic_DNA"/>
</dbReference>
<sequence>MKINEVSKKFSVAADTLRYWERVGAIPAVSRDQAGYRNYDQEDLNWVSFAMCMRDAGVSVEYLIDYISLFKQGKQTVQARKDLLNEQLASVSERLAKMQASYDKLKYKVDHYEHIDKDYQGKIASTH</sequence>
<proteinExistence type="predicted"/>
<evidence type="ECO:0000256" key="1">
    <source>
        <dbReference type="ARBA" id="ARBA00023125"/>
    </source>
</evidence>
<evidence type="ECO:0000259" key="3">
    <source>
        <dbReference type="PROSITE" id="PS50937"/>
    </source>
</evidence>
<dbReference type="PANTHER" id="PTHR30204">
    <property type="entry name" value="REDOX-CYCLING DRUG-SENSING TRANSCRIPTIONAL ACTIVATOR SOXR"/>
    <property type="match status" value="1"/>
</dbReference>
<dbReference type="CDD" id="cd01109">
    <property type="entry name" value="HTH_YyaN"/>
    <property type="match status" value="1"/>
</dbReference>
<dbReference type="InterPro" id="IPR009061">
    <property type="entry name" value="DNA-bd_dom_put_sf"/>
</dbReference>
<dbReference type="PANTHER" id="PTHR30204:SF98">
    <property type="entry name" value="HTH-TYPE TRANSCRIPTIONAL REGULATOR ADHR"/>
    <property type="match status" value="1"/>
</dbReference>
<dbReference type="InterPro" id="IPR047057">
    <property type="entry name" value="MerR_fam"/>
</dbReference>
<dbReference type="SUPFAM" id="SSF46955">
    <property type="entry name" value="Putative DNA-binding domain"/>
    <property type="match status" value="1"/>
</dbReference>
<evidence type="ECO:0000313" key="4">
    <source>
        <dbReference type="EMBL" id="TDG78592.1"/>
    </source>
</evidence>
<dbReference type="AlphaFoldDB" id="A0A4R5NPM1"/>
<dbReference type="GO" id="GO:0003700">
    <property type="term" value="F:DNA-binding transcription factor activity"/>
    <property type="evidence" value="ECO:0007669"/>
    <property type="project" value="InterPro"/>
</dbReference>
<feature type="domain" description="HTH merR-type" evidence="3">
    <location>
        <begin position="1"/>
        <end position="69"/>
    </location>
</feature>
<comment type="caution">
    <text evidence="4">The sequence shown here is derived from an EMBL/GenBank/DDBJ whole genome shotgun (WGS) entry which is preliminary data.</text>
</comment>
<dbReference type="GO" id="GO:0003677">
    <property type="term" value="F:DNA binding"/>
    <property type="evidence" value="ECO:0007669"/>
    <property type="project" value="UniProtKB-KW"/>
</dbReference>